<dbReference type="Proteomes" id="UP000197058">
    <property type="component" value="Chromosome"/>
</dbReference>
<dbReference type="GO" id="GO:0045820">
    <property type="term" value="P:negative regulation of glycolytic process"/>
    <property type="evidence" value="ECO:0007669"/>
    <property type="project" value="TreeGrafter"/>
</dbReference>
<dbReference type="Gene3D" id="3.40.50.1240">
    <property type="entry name" value="Phosphoglycerate mutase-like"/>
    <property type="match status" value="1"/>
</dbReference>
<evidence type="ECO:0000313" key="3">
    <source>
        <dbReference type="Proteomes" id="UP000197058"/>
    </source>
</evidence>
<dbReference type="KEGG" id="sscu:CEP64_06420"/>
<dbReference type="RefSeq" id="WP_058591299.1">
    <property type="nucleotide sequence ID" value="NZ_CP022046.2"/>
</dbReference>
<dbReference type="Pfam" id="PF00300">
    <property type="entry name" value="His_Phos_1"/>
    <property type="match status" value="1"/>
</dbReference>
<dbReference type="PANTHER" id="PTHR46517:SF1">
    <property type="entry name" value="FRUCTOSE-2,6-BISPHOSPHATASE TIGAR"/>
    <property type="match status" value="1"/>
</dbReference>
<proteinExistence type="predicted"/>
<dbReference type="AlphaFoldDB" id="A0AAI8DGZ7"/>
<protein>
    <submittedName>
        <fullName evidence="2">Histidine phosphatase family protein</fullName>
    </submittedName>
</protein>
<dbReference type="GO" id="GO:0004331">
    <property type="term" value="F:fructose-2,6-bisphosphate 2-phosphatase activity"/>
    <property type="evidence" value="ECO:0007669"/>
    <property type="project" value="TreeGrafter"/>
</dbReference>
<organism evidence="2 3">
    <name type="scientific">Mammaliicoccus sciuri</name>
    <name type="common">Staphylococcus sciuri</name>
    <dbReference type="NCBI Taxonomy" id="1296"/>
    <lineage>
        <taxon>Bacteria</taxon>
        <taxon>Bacillati</taxon>
        <taxon>Bacillota</taxon>
        <taxon>Bacilli</taxon>
        <taxon>Bacillales</taxon>
        <taxon>Staphylococcaceae</taxon>
        <taxon>Mammaliicoccus</taxon>
    </lineage>
</organism>
<dbReference type="CDD" id="cd07067">
    <property type="entry name" value="HP_PGM_like"/>
    <property type="match status" value="1"/>
</dbReference>
<dbReference type="GO" id="GO:0043456">
    <property type="term" value="P:regulation of pentose-phosphate shunt"/>
    <property type="evidence" value="ECO:0007669"/>
    <property type="project" value="TreeGrafter"/>
</dbReference>
<dbReference type="InterPro" id="IPR013078">
    <property type="entry name" value="His_Pase_superF_clade-1"/>
</dbReference>
<dbReference type="GO" id="GO:0005829">
    <property type="term" value="C:cytosol"/>
    <property type="evidence" value="ECO:0007669"/>
    <property type="project" value="TreeGrafter"/>
</dbReference>
<dbReference type="EMBL" id="CP022046">
    <property type="protein sequence ID" value="ASE34226.1"/>
    <property type="molecule type" value="Genomic_DNA"/>
</dbReference>
<sequence>MIYVLRHCKATGQDFDAALTIDGIKSAQQLVTVLAKLNIDHIYVSEMNRTYESIKPYLTKYQTPLTYDSRLNERILSDLPIDNWLTELKMTFSDFNYRIYNGETSLEAQQRILEVFKSIPVNEHALIVTHGNIMSLLLNHFDKQFGFDEWKALKNPDLYAIDESSQIKHVTINS</sequence>
<dbReference type="InterPro" id="IPR029033">
    <property type="entry name" value="His_PPase_superfam"/>
</dbReference>
<evidence type="ECO:0000313" key="2">
    <source>
        <dbReference type="EMBL" id="ASE34226.1"/>
    </source>
</evidence>
<evidence type="ECO:0000256" key="1">
    <source>
        <dbReference type="ARBA" id="ARBA00022801"/>
    </source>
</evidence>
<accession>A0AAI8DGZ7</accession>
<dbReference type="SUPFAM" id="SSF53254">
    <property type="entry name" value="Phosphoglycerate mutase-like"/>
    <property type="match status" value="1"/>
</dbReference>
<keyword evidence="1" id="KW-0378">Hydrolase</keyword>
<dbReference type="InterPro" id="IPR051695">
    <property type="entry name" value="Phosphoglycerate_Mutase"/>
</dbReference>
<name>A0AAI8DGZ7_MAMSC</name>
<gene>
    <name evidence="2" type="ORF">CEP64_06420</name>
</gene>
<dbReference type="PANTHER" id="PTHR46517">
    <property type="entry name" value="FRUCTOSE-2,6-BISPHOSPHATASE TIGAR"/>
    <property type="match status" value="1"/>
</dbReference>
<reference evidence="3" key="1">
    <citation type="submission" date="2017-06" db="EMBL/GenBank/DDBJ databases">
        <title>FDA dAtabase for Regulatory Grade micrObial Sequences (FDA-ARGOS): Supporting development and validation of Infectious Disease Dx tests.</title>
        <authorList>
            <person name="Campos J."/>
            <person name="Goldberg B."/>
            <person name="Tallon L."/>
            <person name="Sadzewicz L."/>
            <person name="Sengamalay N."/>
            <person name="Ott S."/>
            <person name="Godinez A."/>
            <person name="Nagaraj S."/>
            <person name="Vavikolanu K."/>
            <person name="Vyas G."/>
            <person name="Nadendla S."/>
            <person name="Aluvathingal J."/>
            <person name="Geyer C."/>
            <person name="Nandy P."/>
            <person name="Hobson J."/>
            <person name="Sichtig H."/>
        </authorList>
    </citation>
    <scope>NUCLEOTIDE SEQUENCE [LARGE SCALE GENOMIC DNA]</scope>
    <source>
        <strain evidence="3">FDAARGOS_285</strain>
    </source>
</reference>